<dbReference type="Proteomes" id="UP000027331">
    <property type="component" value="Unassembled WGS sequence"/>
</dbReference>
<dbReference type="PROSITE" id="PS50005">
    <property type="entry name" value="TPR"/>
    <property type="match status" value="3"/>
</dbReference>
<feature type="transmembrane region" description="Helical" evidence="3">
    <location>
        <begin position="449"/>
        <end position="467"/>
    </location>
</feature>
<reference evidence="7 9" key="2">
    <citation type="journal article" date="2015" name="Genome Biol. Evol.">
        <title>The Dynamics of Genetic Interactions between Vibrio metoecus and Vibrio cholerae, Two Close Relatives Co-Occurring in the Environment.</title>
        <authorList>
            <person name="Orata F.D."/>
            <person name="Kirchberger P.C."/>
            <person name="Meheust R."/>
            <person name="Barlow E.J."/>
            <person name="Tarr C.L."/>
            <person name="Boucher Y."/>
        </authorList>
    </citation>
    <scope>NUCLEOTIDE SEQUENCE [LARGE SCALE GENOMIC DNA]</scope>
    <source>
        <strain evidence="7 9">YB5B04</strain>
    </source>
</reference>
<feature type="chain" id="PRO_5009741258" description="diguanylate cyclase" evidence="4">
    <location>
        <begin position="22"/>
        <end position="651"/>
    </location>
</feature>
<feature type="repeat" description="TPR" evidence="2">
    <location>
        <begin position="209"/>
        <end position="242"/>
    </location>
</feature>
<dbReference type="InterPro" id="IPR000160">
    <property type="entry name" value="GGDEF_dom"/>
</dbReference>
<keyword evidence="3" id="KW-0472">Membrane</keyword>
<dbReference type="Pfam" id="PF13424">
    <property type="entry name" value="TPR_12"/>
    <property type="match status" value="1"/>
</dbReference>
<dbReference type="Gene3D" id="3.30.70.270">
    <property type="match status" value="1"/>
</dbReference>
<dbReference type="InterPro" id="IPR029787">
    <property type="entry name" value="Nucleotide_cyclase"/>
</dbReference>
<evidence type="ECO:0000256" key="2">
    <source>
        <dbReference type="PROSITE-ProRule" id="PRU00339"/>
    </source>
</evidence>
<dbReference type="Gene3D" id="1.25.40.10">
    <property type="entry name" value="Tetratricopeptide repeat domain"/>
    <property type="match status" value="2"/>
</dbReference>
<dbReference type="PATRIC" id="fig|1481663.10.peg.1284"/>
<comment type="caution">
    <text evidence="7">The sequence shown here is derived from an EMBL/GenBank/DDBJ whole genome shotgun (WGS) entry which is preliminary data.</text>
</comment>
<dbReference type="SUPFAM" id="SSF48452">
    <property type="entry name" value="TPR-like"/>
    <property type="match status" value="2"/>
</dbReference>
<dbReference type="GO" id="GO:1902201">
    <property type="term" value="P:negative regulation of bacterial-type flagellum-dependent cell motility"/>
    <property type="evidence" value="ECO:0007669"/>
    <property type="project" value="TreeGrafter"/>
</dbReference>
<dbReference type="EMBL" id="JJMN01000064">
    <property type="protein sequence ID" value="KDO13606.1"/>
    <property type="molecule type" value="Genomic_DNA"/>
</dbReference>
<dbReference type="EMBL" id="LBGP01000010">
    <property type="protein sequence ID" value="KQB02349.1"/>
    <property type="molecule type" value="Genomic_DNA"/>
</dbReference>
<evidence type="ECO:0000313" key="8">
    <source>
        <dbReference type="Proteomes" id="UP000027331"/>
    </source>
</evidence>
<feature type="repeat" description="TPR" evidence="2">
    <location>
        <begin position="249"/>
        <end position="282"/>
    </location>
</feature>
<evidence type="ECO:0000313" key="6">
    <source>
        <dbReference type="EMBL" id="KDO13606.1"/>
    </source>
</evidence>
<feature type="signal peptide" evidence="4">
    <location>
        <begin position="1"/>
        <end position="21"/>
    </location>
</feature>
<dbReference type="CDD" id="cd01949">
    <property type="entry name" value="GGDEF"/>
    <property type="match status" value="1"/>
</dbReference>
<accession>A0A067BGL5</accession>
<dbReference type="PANTHER" id="PTHR45138">
    <property type="entry name" value="REGULATORY COMPONENTS OF SENSORY TRANSDUCTION SYSTEM"/>
    <property type="match status" value="1"/>
</dbReference>
<protein>
    <recommendedName>
        <fullName evidence="1">diguanylate cyclase</fullName>
        <ecNumber evidence="1">2.7.7.65</ecNumber>
    </recommendedName>
</protein>
<dbReference type="GO" id="GO:0043709">
    <property type="term" value="P:cell adhesion involved in single-species biofilm formation"/>
    <property type="evidence" value="ECO:0007669"/>
    <property type="project" value="TreeGrafter"/>
</dbReference>
<dbReference type="SMART" id="SM00028">
    <property type="entry name" value="TPR"/>
    <property type="match status" value="6"/>
</dbReference>
<feature type="domain" description="GGDEF" evidence="5">
    <location>
        <begin position="505"/>
        <end position="638"/>
    </location>
</feature>
<dbReference type="GO" id="GO:0052621">
    <property type="term" value="F:diguanylate cyclase activity"/>
    <property type="evidence" value="ECO:0007669"/>
    <property type="project" value="UniProtKB-EC"/>
</dbReference>
<gene>
    <name evidence="6" type="ORF">DP83_10740</name>
    <name evidence="7" type="ORF">XV92_08510</name>
</gene>
<dbReference type="Pfam" id="PF13181">
    <property type="entry name" value="TPR_8"/>
    <property type="match status" value="2"/>
</dbReference>
<evidence type="ECO:0000313" key="9">
    <source>
        <dbReference type="Proteomes" id="UP000050491"/>
    </source>
</evidence>
<dbReference type="GO" id="GO:0005886">
    <property type="term" value="C:plasma membrane"/>
    <property type="evidence" value="ECO:0007669"/>
    <property type="project" value="TreeGrafter"/>
</dbReference>
<keyword evidence="4" id="KW-0732">Signal</keyword>
<evidence type="ECO:0000313" key="7">
    <source>
        <dbReference type="EMBL" id="KQB02349.1"/>
    </source>
</evidence>
<keyword evidence="2" id="KW-0802">TPR repeat</keyword>
<keyword evidence="3" id="KW-0812">Transmembrane</keyword>
<dbReference type="SMART" id="SM00267">
    <property type="entry name" value="GGDEF"/>
    <property type="match status" value="1"/>
</dbReference>
<dbReference type="InterPro" id="IPR043128">
    <property type="entry name" value="Rev_trsase/Diguanyl_cyclase"/>
</dbReference>
<dbReference type="SUPFAM" id="SSF55073">
    <property type="entry name" value="Nucleotide cyclase"/>
    <property type="match status" value="1"/>
</dbReference>
<dbReference type="Proteomes" id="UP000050491">
    <property type="component" value="Unassembled WGS sequence"/>
</dbReference>
<reference evidence="6 8" key="1">
    <citation type="submission" date="2014-04" db="EMBL/GenBank/DDBJ databases">
        <title>Vibrio metecus sp. nov., a close relative of Vibrio cholerae isolated from coastal brackish ponds and clinical specimens.</title>
        <authorList>
            <person name="Kirchberger P.C."/>
            <person name="Turnsek M."/>
            <person name="Hunt D.E."/>
            <person name="Haley B.J."/>
            <person name="Colwell R."/>
            <person name="Polz M.F."/>
            <person name="Tarr C.L."/>
            <person name="Boucher Y."/>
        </authorList>
    </citation>
    <scope>NUCLEOTIDE SEQUENCE [LARGE SCALE GENOMIC DNA]</scope>
    <source>
        <strain evidence="6">OP3H</strain>
        <strain evidence="8">PPCK-2014</strain>
    </source>
</reference>
<keyword evidence="8" id="KW-1185">Reference proteome</keyword>
<dbReference type="PANTHER" id="PTHR45138:SF24">
    <property type="entry name" value="DIGUANYLATE CYCLASE DGCC-RELATED"/>
    <property type="match status" value="1"/>
</dbReference>
<dbReference type="PROSITE" id="PS50887">
    <property type="entry name" value="GGDEF"/>
    <property type="match status" value="1"/>
</dbReference>
<feature type="repeat" description="TPR" evidence="2">
    <location>
        <begin position="329"/>
        <end position="362"/>
    </location>
</feature>
<dbReference type="Pfam" id="PF00990">
    <property type="entry name" value="GGDEF"/>
    <property type="match status" value="1"/>
</dbReference>
<dbReference type="AlphaFoldDB" id="A0A067BGL5"/>
<dbReference type="EC" id="2.7.7.65" evidence="1"/>
<evidence type="ECO:0000256" key="1">
    <source>
        <dbReference type="ARBA" id="ARBA00012528"/>
    </source>
</evidence>
<dbReference type="InterPro" id="IPR019734">
    <property type="entry name" value="TPR_rpt"/>
</dbReference>
<dbReference type="OrthoDB" id="5906165at2"/>
<evidence type="ECO:0000256" key="3">
    <source>
        <dbReference type="SAM" id="Phobius"/>
    </source>
</evidence>
<name>A0A067BGL5_VIBMT</name>
<proteinExistence type="predicted"/>
<dbReference type="NCBIfam" id="TIGR00254">
    <property type="entry name" value="GGDEF"/>
    <property type="match status" value="1"/>
</dbReference>
<organism evidence="7 9">
    <name type="scientific">Vibrio metoecus</name>
    <dbReference type="NCBI Taxonomy" id="1481663"/>
    <lineage>
        <taxon>Bacteria</taxon>
        <taxon>Pseudomonadati</taxon>
        <taxon>Pseudomonadota</taxon>
        <taxon>Gammaproteobacteria</taxon>
        <taxon>Vibrionales</taxon>
        <taxon>Vibrionaceae</taxon>
        <taxon>Vibrio</taxon>
    </lineage>
</organism>
<keyword evidence="3" id="KW-1133">Transmembrane helix</keyword>
<evidence type="ECO:0000256" key="4">
    <source>
        <dbReference type="SAM" id="SignalP"/>
    </source>
</evidence>
<dbReference type="InterPro" id="IPR011990">
    <property type="entry name" value="TPR-like_helical_dom_sf"/>
</dbReference>
<evidence type="ECO:0000259" key="5">
    <source>
        <dbReference type="PROSITE" id="PS50887"/>
    </source>
</evidence>
<sequence length="651" mass="74746">MKLYLKLSLLVLSLFASLCTASERSAWEEVYAKSLYKDDESALQLLRDRYRSLPDGTEKLYIISKIQGYFVLKGQPYYGETAEAQDAYTATEQRFLEALNQEEALNYQNAEATYLAFYSDMKQQDDQDGLVLFEYHLCRLFQRHGRPYKARFYCSQMDQRLLNAEDPLFPRYRGLHLVANNLEYLGEYQEALGVYDTLLKLLPDYVDPSAVYNDVGLLMSTLGQYEPALEYLNKALEYRQQQGNPLLIAQVEHSLGDVYFKQGKYEQSIEHFIQAEKLLSPSNYLFGLAYVHLGLGKAYVELNNFTEGDQHLLQALDYVNQHQDQYLQSLIYLSLSQAFLKEQKYHQAVDYANQAITIAESASLPRIKAESLLQLATIADHQQQYQQALNWYRQYAESELQLRNTEQRKAFEALDLSKAELEQKRSVNFWRENYQTLTEKYEVLKWQRISLSILILLLALALPFAYYRRKRECAQSTQDRLHGVLSRTAGLERLTHIAACTRSEQTHLLALLDIDQLREFNEHFGYEHGDAALQSMVNTLQKQLGAEDFLCRLGDDEFLIVMPNSDRTSAETRIFALHYSVNTQDESQLNASQAFSVTMSYLALDGSLANEHHFYPQLDTALSIAKKNGRSGVVDAADPTTGLLTACSSTH</sequence>
<dbReference type="InterPro" id="IPR050469">
    <property type="entry name" value="Diguanylate_Cyclase"/>
</dbReference>
<dbReference type="RefSeq" id="WP_055032695.1">
    <property type="nucleotide sequence ID" value="NZ_LBGO01000001.1"/>
</dbReference>